<evidence type="ECO:0000313" key="4">
    <source>
        <dbReference type="Proteomes" id="UP000285523"/>
    </source>
</evidence>
<comment type="caution">
    <text evidence="3">The sequence shown here is derived from an EMBL/GenBank/DDBJ whole genome shotgun (WGS) entry which is preliminary data.</text>
</comment>
<proteinExistence type="predicted"/>
<protein>
    <submittedName>
        <fullName evidence="3">Cysteine hydrolase</fullName>
    </submittedName>
</protein>
<dbReference type="PANTHER" id="PTHR43540">
    <property type="entry name" value="PEROXYUREIDOACRYLATE/UREIDOACRYLATE AMIDOHYDROLASE-RELATED"/>
    <property type="match status" value="1"/>
</dbReference>
<gene>
    <name evidence="3" type="ORF">D4Q52_20975</name>
</gene>
<dbReference type="GO" id="GO:0016787">
    <property type="term" value="F:hydrolase activity"/>
    <property type="evidence" value="ECO:0007669"/>
    <property type="project" value="UniProtKB-KW"/>
</dbReference>
<evidence type="ECO:0000256" key="1">
    <source>
        <dbReference type="ARBA" id="ARBA00022801"/>
    </source>
</evidence>
<keyword evidence="1 3" id="KW-0378">Hydrolase</keyword>
<dbReference type="InterPro" id="IPR050272">
    <property type="entry name" value="Isochorismatase-like_hydrls"/>
</dbReference>
<evidence type="ECO:0000259" key="2">
    <source>
        <dbReference type="Pfam" id="PF00857"/>
    </source>
</evidence>
<sequence>MVLADGLRNRESCLASTTALLRTVADKVDPQHCALLVIDVQNDFAAPGGFFDQIGADLKVVQQERVPNLMRLIGAARDAGVLVIFVQAIYDPEHLSDAMRERNARIGSELPRCRSGSWGAEFYRVAPEPGEPVVIKHRYSAMVGPELPELLRERGIRSLLLTGIATDTCVESAGRDAYFRDYYVTLVGDCCGAATDEDHRGALKRFHRDYGPVVDADEVISAWRSTVAAAAKSA</sequence>
<dbReference type="OrthoDB" id="9807387at2"/>
<dbReference type="CDD" id="cd00431">
    <property type="entry name" value="cysteine_hydrolases"/>
    <property type="match status" value="1"/>
</dbReference>
<dbReference type="Gene3D" id="3.40.50.850">
    <property type="entry name" value="Isochorismatase-like"/>
    <property type="match status" value="1"/>
</dbReference>
<feature type="domain" description="Isochorismatase-like" evidence="2">
    <location>
        <begin position="33"/>
        <end position="217"/>
    </location>
</feature>
<reference evidence="3 4" key="1">
    <citation type="submission" date="2018-09" db="EMBL/GenBank/DDBJ databases">
        <title>Draft genome sequence of Rhodopseudomonas palustris 2.1.18.</title>
        <authorList>
            <person name="Robertson S.L."/>
            <person name="Meyer T.E."/>
            <person name="Kyndt J.A."/>
        </authorList>
    </citation>
    <scope>NUCLEOTIDE SEQUENCE [LARGE SCALE GENOMIC DNA]</scope>
    <source>
        <strain evidence="3 4">2.1.18</strain>
    </source>
</reference>
<accession>A0A418V0E1</accession>
<dbReference type="EMBL" id="QYYD01000025">
    <property type="protein sequence ID" value="RJF69207.1"/>
    <property type="molecule type" value="Genomic_DNA"/>
</dbReference>
<dbReference type="Pfam" id="PF00857">
    <property type="entry name" value="Isochorismatase"/>
    <property type="match status" value="1"/>
</dbReference>
<dbReference type="InterPro" id="IPR000868">
    <property type="entry name" value="Isochorismatase-like_dom"/>
</dbReference>
<dbReference type="InterPro" id="IPR036380">
    <property type="entry name" value="Isochorismatase-like_sf"/>
</dbReference>
<organism evidence="3 4">
    <name type="scientific">Rhodopseudomonas palustris</name>
    <dbReference type="NCBI Taxonomy" id="1076"/>
    <lineage>
        <taxon>Bacteria</taxon>
        <taxon>Pseudomonadati</taxon>
        <taxon>Pseudomonadota</taxon>
        <taxon>Alphaproteobacteria</taxon>
        <taxon>Hyphomicrobiales</taxon>
        <taxon>Nitrobacteraceae</taxon>
        <taxon>Rhodopseudomonas</taxon>
    </lineage>
</organism>
<dbReference type="PANTHER" id="PTHR43540:SF6">
    <property type="entry name" value="ISOCHORISMATASE-LIKE DOMAIN-CONTAINING PROTEIN"/>
    <property type="match status" value="1"/>
</dbReference>
<dbReference type="AlphaFoldDB" id="A0A418V0E1"/>
<dbReference type="Proteomes" id="UP000285523">
    <property type="component" value="Unassembled WGS sequence"/>
</dbReference>
<dbReference type="SUPFAM" id="SSF52499">
    <property type="entry name" value="Isochorismatase-like hydrolases"/>
    <property type="match status" value="1"/>
</dbReference>
<name>A0A418V0E1_RHOPL</name>
<evidence type="ECO:0000313" key="3">
    <source>
        <dbReference type="EMBL" id="RJF69207.1"/>
    </source>
</evidence>